<keyword evidence="3" id="KW-1185">Reference proteome</keyword>
<protein>
    <submittedName>
        <fullName evidence="2">Uncharacterized protein</fullName>
    </submittedName>
</protein>
<dbReference type="Proteomes" id="UP000823388">
    <property type="component" value="Chromosome 3N"/>
</dbReference>
<evidence type="ECO:0000313" key="3">
    <source>
        <dbReference type="Proteomes" id="UP000823388"/>
    </source>
</evidence>
<organism evidence="2 3">
    <name type="scientific">Panicum virgatum</name>
    <name type="common">Blackwell switchgrass</name>
    <dbReference type="NCBI Taxonomy" id="38727"/>
    <lineage>
        <taxon>Eukaryota</taxon>
        <taxon>Viridiplantae</taxon>
        <taxon>Streptophyta</taxon>
        <taxon>Embryophyta</taxon>
        <taxon>Tracheophyta</taxon>
        <taxon>Spermatophyta</taxon>
        <taxon>Magnoliopsida</taxon>
        <taxon>Liliopsida</taxon>
        <taxon>Poales</taxon>
        <taxon>Poaceae</taxon>
        <taxon>PACMAD clade</taxon>
        <taxon>Panicoideae</taxon>
        <taxon>Panicodae</taxon>
        <taxon>Paniceae</taxon>
        <taxon>Panicinae</taxon>
        <taxon>Panicum</taxon>
        <taxon>Panicum sect. Hiantes</taxon>
    </lineage>
</organism>
<feature type="region of interest" description="Disordered" evidence="1">
    <location>
        <begin position="51"/>
        <end position="101"/>
    </location>
</feature>
<comment type="caution">
    <text evidence="2">The sequence shown here is derived from an EMBL/GenBank/DDBJ whole genome shotgun (WGS) entry which is preliminary data.</text>
</comment>
<evidence type="ECO:0000313" key="2">
    <source>
        <dbReference type="EMBL" id="KAG2622181.1"/>
    </source>
</evidence>
<dbReference type="AlphaFoldDB" id="A0A8T0UDV0"/>
<name>A0A8T0UDV0_PANVG</name>
<evidence type="ECO:0000256" key="1">
    <source>
        <dbReference type="SAM" id="MobiDB-lite"/>
    </source>
</evidence>
<gene>
    <name evidence="2" type="ORF">PVAP13_3NG279164</name>
</gene>
<proteinExistence type="predicted"/>
<reference evidence="2" key="1">
    <citation type="submission" date="2020-05" db="EMBL/GenBank/DDBJ databases">
        <title>WGS assembly of Panicum virgatum.</title>
        <authorList>
            <person name="Lovell J.T."/>
            <person name="Jenkins J."/>
            <person name="Shu S."/>
            <person name="Juenger T.E."/>
            <person name="Schmutz J."/>
        </authorList>
    </citation>
    <scope>NUCLEOTIDE SEQUENCE</scope>
    <source>
        <strain evidence="2">AP13</strain>
    </source>
</reference>
<sequence length="144" mass="15648">MQSPGDGHQVTKLPWTRSCPPPTQIAVPISLRSCLLCLNLSQIRSPELRCGQRLVTRSSPPSLRSKPPLPTEASPSPLPLSSSDLQRRCRHGRSRRSQGPQIQMCLHLLTSPSLPPVLFAGSPSSRGWMHLSTILPLPLHGSAS</sequence>
<accession>A0A8T0UDV0</accession>
<feature type="compositionally biased region" description="Low complexity" evidence="1">
    <location>
        <begin position="57"/>
        <end position="84"/>
    </location>
</feature>
<dbReference type="EMBL" id="CM029042">
    <property type="protein sequence ID" value="KAG2622181.1"/>
    <property type="molecule type" value="Genomic_DNA"/>
</dbReference>